<dbReference type="STRING" id="599839.J4IC28"/>
<protein>
    <recommendedName>
        <fullName evidence="3">HAD-superfamily subfamily IIA hydrolase</fullName>
    </recommendedName>
</protein>
<dbReference type="NCBIfam" id="TIGR01456">
    <property type="entry name" value="CECR5"/>
    <property type="match status" value="1"/>
</dbReference>
<dbReference type="HOGENOM" id="CLU_030880_2_0_1"/>
<evidence type="ECO:0000313" key="2">
    <source>
        <dbReference type="Proteomes" id="UP000006352"/>
    </source>
</evidence>
<dbReference type="Pfam" id="PF13344">
    <property type="entry name" value="Hydrolase_6"/>
    <property type="match status" value="1"/>
</dbReference>
<dbReference type="Pfam" id="PF13242">
    <property type="entry name" value="Hydrolase_like"/>
    <property type="match status" value="1"/>
</dbReference>
<keyword evidence="2" id="KW-1185">Reference proteome</keyword>
<proteinExistence type="predicted"/>
<dbReference type="PANTHER" id="PTHR14269">
    <property type="entry name" value="CDP-DIACYLGLYCEROL--GLYCEROL-3-PHOSPHATE 3-PHOSPHATIDYLTRANSFERASE-RELATED"/>
    <property type="match status" value="1"/>
</dbReference>
<dbReference type="PANTHER" id="PTHR14269:SF4">
    <property type="entry name" value="CAT EYE SYNDROME CRITICAL REGION PROTEIN 5"/>
    <property type="match status" value="1"/>
</dbReference>
<dbReference type="FunCoup" id="J4IC28">
    <property type="interactions" value="209"/>
</dbReference>
<name>J4IC28_9APHY</name>
<organism evidence="1 2">
    <name type="scientific">Fibroporia radiculosa</name>
    <dbReference type="NCBI Taxonomy" id="599839"/>
    <lineage>
        <taxon>Eukaryota</taxon>
        <taxon>Fungi</taxon>
        <taxon>Dikarya</taxon>
        <taxon>Basidiomycota</taxon>
        <taxon>Agaricomycotina</taxon>
        <taxon>Agaricomycetes</taxon>
        <taxon>Polyporales</taxon>
        <taxon>Fibroporiaceae</taxon>
        <taxon>Fibroporia</taxon>
    </lineage>
</organism>
<dbReference type="InterPro" id="IPR006353">
    <property type="entry name" value="HAD-SF_hydro_IIA_CECR5"/>
</dbReference>
<dbReference type="SUPFAM" id="SSF56784">
    <property type="entry name" value="HAD-like"/>
    <property type="match status" value="1"/>
</dbReference>
<evidence type="ECO:0008006" key="3">
    <source>
        <dbReference type="Google" id="ProtNLM"/>
    </source>
</evidence>
<dbReference type="GO" id="GO:0005739">
    <property type="term" value="C:mitochondrion"/>
    <property type="evidence" value="ECO:0007669"/>
    <property type="project" value="TreeGrafter"/>
</dbReference>
<evidence type="ECO:0000313" key="1">
    <source>
        <dbReference type="EMBL" id="CCM05686.1"/>
    </source>
</evidence>
<dbReference type="InterPro" id="IPR006357">
    <property type="entry name" value="HAD-SF_hydro_IIA"/>
</dbReference>
<dbReference type="Proteomes" id="UP000006352">
    <property type="component" value="Unassembled WGS sequence"/>
</dbReference>
<dbReference type="RefSeq" id="XP_012184969.1">
    <property type="nucleotide sequence ID" value="XM_012329579.1"/>
</dbReference>
<dbReference type="InParanoid" id="J4IC28"/>
<sequence>MFNQEIDYVDAPPLAFAFDIDGVLLRGPHVIPAARRALAILEGDNPMRKKIPYILLTNGGGSSEEARCQKLTAQLGFNIHPLQFIQSHTILKTVAQDYADRPVLVLGGRNGEVRKVAEEYGFKNAYTTLDVLAWNPAVWPFHTLTPSEQQSVKSADFSRTPIAAIFVFHDPRNWALDIQIICDAIQSGGIIGATPTVQHVRPSGPRRPELFFCNGDMLWKSDFQRPRFGQGAFRVAFQAVYESLTGSKYPCVQYGKPTEATYMFAKQVLRDRFRDLYGRVSVKEPHVYMVGDNPESDVIGANAAGWSSLLVRTGVYDPRQGPPAHVPTHEVEDVLEAVTWAIEREMQS</sequence>
<dbReference type="InterPro" id="IPR023214">
    <property type="entry name" value="HAD_sf"/>
</dbReference>
<reference evidence="1 2" key="1">
    <citation type="journal article" date="2012" name="Appl. Environ. Microbiol.">
        <title>Short-read sequencing for genomic analysis of the brown rot fungus Fibroporia radiculosa.</title>
        <authorList>
            <person name="Tang J.D."/>
            <person name="Perkins A.D."/>
            <person name="Sonstegard T.S."/>
            <person name="Schroeder S.G."/>
            <person name="Burgess S.C."/>
            <person name="Diehl S.V."/>
        </authorList>
    </citation>
    <scope>NUCLEOTIDE SEQUENCE [LARGE SCALE GENOMIC DNA]</scope>
    <source>
        <strain evidence="1 2">TFFH 294</strain>
    </source>
</reference>
<dbReference type="AlphaFoldDB" id="J4IC28"/>
<dbReference type="GeneID" id="24100597"/>
<dbReference type="OrthoDB" id="10251048at2759"/>
<dbReference type="InterPro" id="IPR036412">
    <property type="entry name" value="HAD-like_sf"/>
</dbReference>
<dbReference type="Gene3D" id="3.40.50.1000">
    <property type="entry name" value="HAD superfamily/HAD-like"/>
    <property type="match status" value="2"/>
</dbReference>
<dbReference type="InterPro" id="IPR050324">
    <property type="entry name" value="CDP-alcohol_PTase-I"/>
</dbReference>
<dbReference type="EMBL" id="HE797202">
    <property type="protein sequence ID" value="CCM05686.1"/>
    <property type="molecule type" value="Genomic_DNA"/>
</dbReference>
<dbReference type="GO" id="GO:0046474">
    <property type="term" value="P:glycerophospholipid biosynthetic process"/>
    <property type="evidence" value="ECO:0007669"/>
    <property type="project" value="TreeGrafter"/>
</dbReference>
<dbReference type="NCBIfam" id="TIGR01460">
    <property type="entry name" value="HAD-SF-IIA"/>
    <property type="match status" value="1"/>
</dbReference>
<gene>
    <name evidence="1" type="ORF">FIBRA_07917</name>
</gene>
<accession>J4IC28</accession>